<accession>A0ABS3W6C8</accession>
<dbReference type="InterPro" id="IPR013332">
    <property type="entry name" value="KPR_N"/>
</dbReference>
<keyword evidence="7 11" id="KW-0521">NADP</keyword>
<dbReference type="Pfam" id="PF08546">
    <property type="entry name" value="ApbA_C"/>
    <property type="match status" value="1"/>
</dbReference>
<sequence length="314" mass="33488">MNIIIVGAGALGLLYGARLALAGHGVVLLTRSDEQAGALNAQGLLYKEATGAETKVVIPAASVRRFVDAGACRAFGADWAVLAVKQPQVDAGLLADLERLLRGGVPLLALQNGIGHMERLAEALPASPVYAAVTTEGALKPDERTVRHTGTGRLAFGRWDGRNDDGAEAQKMLLDALADAGIEANLSNEIKDQVFLKLLLNAVINPLTAIYQVRNGELSRDPYRLRLMRALHDESEAILRAAGLRSNEDLWERLLGVCAATAGNESSMLRDVRAGRLTEIDWINGGIAGYAKRLGLSSRMNDAVLALVKALRVT</sequence>
<dbReference type="InterPro" id="IPR008927">
    <property type="entry name" value="6-PGluconate_DH-like_C_sf"/>
</dbReference>
<dbReference type="Proteomes" id="UP000670947">
    <property type="component" value="Unassembled WGS sequence"/>
</dbReference>
<dbReference type="RefSeq" id="WP_208846886.1">
    <property type="nucleotide sequence ID" value="NZ_JAGGDJ010000003.1"/>
</dbReference>
<evidence type="ECO:0000256" key="7">
    <source>
        <dbReference type="ARBA" id="ARBA00022857"/>
    </source>
</evidence>
<evidence type="ECO:0000256" key="8">
    <source>
        <dbReference type="ARBA" id="ARBA00023002"/>
    </source>
</evidence>
<evidence type="ECO:0000313" key="15">
    <source>
        <dbReference type="Proteomes" id="UP000670947"/>
    </source>
</evidence>
<dbReference type="PANTHER" id="PTHR43765">
    <property type="entry name" value="2-DEHYDROPANTOATE 2-REDUCTASE-RELATED"/>
    <property type="match status" value="1"/>
</dbReference>
<dbReference type="PANTHER" id="PTHR43765:SF2">
    <property type="entry name" value="2-DEHYDROPANTOATE 2-REDUCTASE"/>
    <property type="match status" value="1"/>
</dbReference>
<comment type="function">
    <text evidence="1 11">Catalyzes the NADPH-dependent reduction of ketopantoate into pantoic acid.</text>
</comment>
<dbReference type="InterPro" id="IPR013752">
    <property type="entry name" value="KPA_reductase"/>
</dbReference>
<dbReference type="SUPFAM" id="SSF51735">
    <property type="entry name" value="NAD(P)-binding Rossmann-fold domains"/>
    <property type="match status" value="1"/>
</dbReference>
<evidence type="ECO:0000256" key="10">
    <source>
        <dbReference type="ARBA" id="ARBA00048793"/>
    </source>
</evidence>
<keyword evidence="15" id="KW-1185">Reference proteome</keyword>
<evidence type="ECO:0000313" key="14">
    <source>
        <dbReference type="EMBL" id="MBO7743866.1"/>
    </source>
</evidence>
<dbReference type="InterPro" id="IPR036291">
    <property type="entry name" value="NAD(P)-bd_dom_sf"/>
</dbReference>
<dbReference type="InterPro" id="IPR013328">
    <property type="entry name" value="6PGD_dom2"/>
</dbReference>
<dbReference type="Pfam" id="PF02558">
    <property type="entry name" value="ApbA"/>
    <property type="match status" value="1"/>
</dbReference>
<feature type="domain" description="Ketopantoate reductase C-terminal" evidence="13">
    <location>
        <begin position="190"/>
        <end position="311"/>
    </location>
</feature>
<evidence type="ECO:0000256" key="3">
    <source>
        <dbReference type="ARBA" id="ARBA00007870"/>
    </source>
</evidence>
<dbReference type="EMBL" id="JAGGDJ010000003">
    <property type="protein sequence ID" value="MBO7743866.1"/>
    <property type="molecule type" value="Genomic_DNA"/>
</dbReference>
<protein>
    <recommendedName>
        <fullName evidence="5 11">2-dehydropantoate 2-reductase</fullName>
        <ecNumber evidence="4 11">1.1.1.169</ecNumber>
    </recommendedName>
    <alternativeName>
        <fullName evidence="9 11">Ketopantoate reductase</fullName>
    </alternativeName>
</protein>
<organism evidence="14 15">
    <name type="scientific">Paenibacillus artemisiicola</name>
    <dbReference type="NCBI Taxonomy" id="1172618"/>
    <lineage>
        <taxon>Bacteria</taxon>
        <taxon>Bacillati</taxon>
        <taxon>Bacillota</taxon>
        <taxon>Bacilli</taxon>
        <taxon>Bacillales</taxon>
        <taxon>Paenibacillaceae</taxon>
        <taxon>Paenibacillus</taxon>
    </lineage>
</organism>
<comment type="caution">
    <text evidence="14">The sequence shown here is derived from an EMBL/GenBank/DDBJ whole genome shotgun (WGS) entry which is preliminary data.</text>
</comment>
<keyword evidence="6 11" id="KW-0566">Pantothenate biosynthesis</keyword>
<evidence type="ECO:0000256" key="5">
    <source>
        <dbReference type="ARBA" id="ARBA00019465"/>
    </source>
</evidence>
<evidence type="ECO:0000256" key="6">
    <source>
        <dbReference type="ARBA" id="ARBA00022655"/>
    </source>
</evidence>
<comment type="pathway">
    <text evidence="2 11">Cofactor biosynthesis; (R)-pantothenate biosynthesis; (R)-pantoate from 3-methyl-2-oxobutanoate: step 2/2.</text>
</comment>
<evidence type="ECO:0000256" key="1">
    <source>
        <dbReference type="ARBA" id="ARBA00002919"/>
    </source>
</evidence>
<dbReference type="Gene3D" id="3.40.50.720">
    <property type="entry name" value="NAD(P)-binding Rossmann-like Domain"/>
    <property type="match status" value="1"/>
</dbReference>
<evidence type="ECO:0000256" key="2">
    <source>
        <dbReference type="ARBA" id="ARBA00004994"/>
    </source>
</evidence>
<dbReference type="InterPro" id="IPR003710">
    <property type="entry name" value="ApbA"/>
</dbReference>
<dbReference type="EC" id="1.1.1.169" evidence="4 11"/>
<evidence type="ECO:0000256" key="4">
    <source>
        <dbReference type="ARBA" id="ARBA00013014"/>
    </source>
</evidence>
<feature type="domain" description="Ketopantoate reductase N-terminal" evidence="12">
    <location>
        <begin position="3"/>
        <end position="160"/>
    </location>
</feature>
<dbReference type="NCBIfam" id="TIGR00745">
    <property type="entry name" value="apbA_panE"/>
    <property type="match status" value="1"/>
</dbReference>
<keyword evidence="8 11" id="KW-0560">Oxidoreductase</keyword>
<evidence type="ECO:0000259" key="13">
    <source>
        <dbReference type="Pfam" id="PF08546"/>
    </source>
</evidence>
<evidence type="ECO:0000256" key="11">
    <source>
        <dbReference type="RuleBase" id="RU362068"/>
    </source>
</evidence>
<evidence type="ECO:0000256" key="9">
    <source>
        <dbReference type="ARBA" id="ARBA00032024"/>
    </source>
</evidence>
<proteinExistence type="inferred from homology"/>
<gene>
    <name evidence="14" type="ORF">I8J29_06645</name>
</gene>
<comment type="similarity">
    <text evidence="3 11">Belongs to the ketopantoate reductase family.</text>
</comment>
<comment type="catalytic activity">
    <reaction evidence="10 11">
        <text>(R)-pantoate + NADP(+) = 2-dehydropantoate + NADPH + H(+)</text>
        <dbReference type="Rhea" id="RHEA:16233"/>
        <dbReference type="ChEBI" id="CHEBI:11561"/>
        <dbReference type="ChEBI" id="CHEBI:15378"/>
        <dbReference type="ChEBI" id="CHEBI:15980"/>
        <dbReference type="ChEBI" id="CHEBI:57783"/>
        <dbReference type="ChEBI" id="CHEBI:58349"/>
        <dbReference type="EC" id="1.1.1.169"/>
    </reaction>
</comment>
<reference evidence="14 15" key="1">
    <citation type="submission" date="2021-03" db="EMBL/GenBank/DDBJ databases">
        <title>Paenibacillus artemisicola MWE-103 whole genome sequence.</title>
        <authorList>
            <person name="Ham Y.J."/>
        </authorList>
    </citation>
    <scope>NUCLEOTIDE SEQUENCE [LARGE SCALE GENOMIC DNA]</scope>
    <source>
        <strain evidence="14 15">MWE-103</strain>
    </source>
</reference>
<dbReference type="Gene3D" id="1.10.1040.10">
    <property type="entry name" value="N-(1-d-carboxylethyl)-l-norvaline Dehydrogenase, domain 2"/>
    <property type="match status" value="1"/>
</dbReference>
<dbReference type="SUPFAM" id="SSF48179">
    <property type="entry name" value="6-phosphogluconate dehydrogenase C-terminal domain-like"/>
    <property type="match status" value="1"/>
</dbReference>
<name>A0ABS3W6C8_9BACL</name>
<dbReference type="InterPro" id="IPR050838">
    <property type="entry name" value="Ketopantoate_reductase"/>
</dbReference>
<evidence type="ECO:0000259" key="12">
    <source>
        <dbReference type="Pfam" id="PF02558"/>
    </source>
</evidence>